<dbReference type="AlphaFoldDB" id="A0A9D8KES0"/>
<protein>
    <submittedName>
        <fullName evidence="1">Uncharacterized protein</fullName>
    </submittedName>
</protein>
<reference evidence="1" key="2">
    <citation type="submission" date="2021-01" db="EMBL/GenBank/DDBJ databases">
        <authorList>
            <person name="Hahn C.R."/>
            <person name="Youssef N.H."/>
            <person name="Elshahed M."/>
        </authorList>
    </citation>
    <scope>NUCLEOTIDE SEQUENCE</scope>
    <source>
        <strain evidence="1">Zod_Metabat.24</strain>
    </source>
</reference>
<sequence length="277" mass="30917">MTEQKWIKWDPDNGIIESNFGRLVMYAEGFIRGFIEELTKSGGTALEKMVIKDMALSIGIDYSESNGLNWRSFEDKMDQFLSPFEEINNKPAELEWDGKSRNMKYGNFLKTKLWPLKTIGAFKSSAEKALTERGANAIIGQASRKAGREFANSVGKAFNWDSMDKVISSMGGIMPQNFRTLGWGKLELFMKAEDRVVVFVMKGIYEAEVGGDKASLTILKNQIEGIGESLAKKESLSVKCKEVDSPLGGDTRIVVLKLSGSGEDVDWDLVPWREMVA</sequence>
<comment type="caution">
    <text evidence="1">The sequence shown here is derived from an EMBL/GenBank/DDBJ whole genome shotgun (WGS) entry which is preliminary data.</text>
</comment>
<evidence type="ECO:0000313" key="2">
    <source>
        <dbReference type="Proteomes" id="UP000809273"/>
    </source>
</evidence>
<evidence type="ECO:0000313" key="1">
    <source>
        <dbReference type="EMBL" id="MBN1572351.1"/>
    </source>
</evidence>
<gene>
    <name evidence="1" type="ORF">JW984_04050</name>
</gene>
<reference evidence="1" key="1">
    <citation type="journal article" date="2021" name="Environ. Microbiol.">
        <title>Genomic characterization of three novel Desulfobacterota classes expand the metabolic and phylogenetic diversity of the phylum.</title>
        <authorList>
            <person name="Murphy C.L."/>
            <person name="Biggerstaff J."/>
            <person name="Eichhorn A."/>
            <person name="Ewing E."/>
            <person name="Shahan R."/>
            <person name="Soriano D."/>
            <person name="Stewart S."/>
            <person name="VanMol K."/>
            <person name="Walker R."/>
            <person name="Walters P."/>
            <person name="Elshahed M.S."/>
            <person name="Youssef N.H."/>
        </authorList>
    </citation>
    <scope>NUCLEOTIDE SEQUENCE</scope>
    <source>
        <strain evidence="1">Zod_Metabat.24</strain>
    </source>
</reference>
<dbReference type="EMBL" id="JAFGIX010000020">
    <property type="protein sequence ID" value="MBN1572351.1"/>
    <property type="molecule type" value="Genomic_DNA"/>
</dbReference>
<accession>A0A9D8KES0</accession>
<dbReference type="Proteomes" id="UP000809273">
    <property type="component" value="Unassembled WGS sequence"/>
</dbReference>
<name>A0A9D8KES0_9DELT</name>
<organism evidence="1 2">
    <name type="scientific">Candidatus Zymogenus saltonus</name>
    <dbReference type="NCBI Taxonomy" id="2844893"/>
    <lineage>
        <taxon>Bacteria</taxon>
        <taxon>Deltaproteobacteria</taxon>
        <taxon>Candidatus Zymogenia</taxon>
        <taxon>Candidatus Zymogeniales</taxon>
        <taxon>Candidatus Zymogenaceae</taxon>
        <taxon>Candidatus Zymogenus</taxon>
    </lineage>
</organism>
<proteinExistence type="predicted"/>